<feature type="region of interest" description="Disordered" evidence="5">
    <location>
        <begin position="497"/>
        <end position="546"/>
    </location>
</feature>
<accession>A0A317WYI6</accession>
<feature type="domain" description="FHA" evidence="6">
    <location>
        <begin position="35"/>
        <end position="94"/>
    </location>
</feature>
<dbReference type="Gene3D" id="1.10.510.10">
    <property type="entry name" value="Transferase(Phosphotransferase) domain 1"/>
    <property type="match status" value="1"/>
</dbReference>
<evidence type="ECO:0000313" key="8">
    <source>
        <dbReference type="EMBL" id="PWY91433.1"/>
    </source>
</evidence>
<evidence type="ECO:0000256" key="2">
    <source>
        <dbReference type="ARBA" id="ARBA00022741"/>
    </source>
</evidence>
<dbReference type="PROSITE" id="PS00107">
    <property type="entry name" value="PROTEIN_KINASE_ATP"/>
    <property type="match status" value="1"/>
</dbReference>
<dbReference type="Pfam" id="PF00498">
    <property type="entry name" value="FHA"/>
    <property type="match status" value="1"/>
</dbReference>
<dbReference type="CDD" id="cd22670">
    <property type="entry name" value="FHA_MEK1-like"/>
    <property type="match status" value="1"/>
</dbReference>
<keyword evidence="8" id="KW-0808">Transferase</keyword>
<dbReference type="GeneID" id="37110122"/>
<organism evidence="8 9">
    <name type="scientific">Aspergillus sclerotioniger CBS 115572</name>
    <dbReference type="NCBI Taxonomy" id="1450535"/>
    <lineage>
        <taxon>Eukaryota</taxon>
        <taxon>Fungi</taxon>
        <taxon>Dikarya</taxon>
        <taxon>Ascomycota</taxon>
        <taxon>Pezizomycotina</taxon>
        <taxon>Eurotiomycetes</taxon>
        <taxon>Eurotiomycetidae</taxon>
        <taxon>Eurotiales</taxon>
        <taxon>Aspergillaceae</taxon>
        <taxon>Aspergillus</taxon>
        <taxon>Aspergillus subgen. Circumdati</taxon>
    </lineage>
</organism>
<dbReference type="PROSITE" id="PS50011">
    <property type="entry name" value="PROTEIN_KINASE_DOM"/>
    <property type="match status" value="1"/>
</dbReference>
<dbReference type="PROSITE" id="PS00108">
    <property type="entry name" value="PROTEIN_KINASE_ST"/>
    <property type="match status" value="1"/>
</dbReference>
<dbReference type="OrthoDB" id="74764at2759"/>
<dbReference type="Pfam" id="PF00069">
    <property type="entry name" value="Pkinase"/>
    <property type="match status" value="1"/>
</dbReference>
<dbReference type="InterPro" id="IPR008984">
    <property type="entry name" value="SMAD_FHA_dom_sf"/>
</dbReference>
<dbReference type="InterPro" id="IPR000253">
    <property type="entry name" value="FHA_dom"/>
</dbReference>
<name>A0A317WYI6_9EURO</name>
<gene>
    <name evidence="8" type="ORF">BO94DRAFT_462571</name>
</gene>
<evidence type="ECO:0000259" key="6">
    <source>
        <dbReference type="PROSITE" id="PS50006"/>
    </source>
</evidence>
<feature type="domain" description="Protein kinase" evidence="7">
    <location>
        <begin position="144"/>
        <end position="450"/>
    </location>
</feature>
<dbReference type="SMART" id="SM00220">
    <property type="entry name" value="S_TKc"/>
    <property type="match status" value="1"/>
</dbReference>
<dbReference type="InterPro" id="IPR017441">
    <property type="entry name" value="Protein_kinase_ATP_BS"/>
</dbReference>
<dbReference type="RefSeq" id="XP_025469161.1">
    <property type="nucleotide sequence ID" value="XM_025607979.1"/>
</dbReference>
<keyword evidence="9" id="KW-1185">Reference proteome</keyword>
<dbReference type="InterPro" id="IPR008271">
    <property type="entry name" value="Ser/Thr_kinase_AS"/>
</dbReference>
<dbReference type="InterPro" id="IPR011009">
    <property type="entry name" value="Kinase-like_dom_sf"/>
</dbReference>
<dbReference type="GO" id="GO:0004674">
    <property type="term" value="F:protein serine/threonine kinase activity"/>
    <property type="evidence" value="ECO:0007669"/>
    <property type="project" value="UniProtKB-KW"/>
</dbReference>
<keyword evidence="3 4" id="KW-0067">ATP-binding</keyword>
<dbReference type="EMBL" id="MSFK01000009">
    <property type="protein sequence ID" value="PWY91433.1"/>
    <property type="molecule type" value="Genomic_DNA"/>
</dbReference>
<feature type="compositionally biased region" description="Basic and acidic residues" evidence="5">
    <location>
        <begin position="497"/>
        <end position="509"/>
    </location>
</feature>
<evidence type="ECO:0000259" key="7">
    <source>
        <dbReference type="PROSITE" id="PS50011"/>
    </source>
</evidence>
<feature type="compositionally biased region" description="Polar residues" evidence="5">
    <location>
        <begin position="510"/>
        <end position="528"/>
    </location>
</feature>
<dbReference type="SUPFAM" id="SSF49879">
    <property type="entry name" value="SMAD/FHA domain"/>
    <property type="match status" value="1"/>
</dbReference>
<reference evidence="8 9" key="1">
    <citation type="submission" date="2016-12" db="EMBL/GenBank/DDBJ databases">
        <title>The genomes of Aspergillus section Nigri reveals drivers in fungal speciation.</title>
        <authorList>
            <consortium name="DOE Joint Genome Institute"/>
            <person name="Vesth T.C."/>
            <person name="Nybo J."/>
            <person name="Theobald S."/>
            <person name="Brandl J."/>
            <person name="Frisvad J.C."/>
            <person name="Nielsen K.F."/>
            <person name="Lyhne E.K."/>
            <person name="Kogle M.E."/>
            <person name="Kuo A."/>
            <person name="Riley R."/>
            <person name="Clum A."/>
            <person name="Nolan M."/>
            <person name="Lipzen A."/>
            <person name="Salamov A."/>
            <person name="Henrissat B."/>
            <person name="Wiebenga A."/>
            <person name="De Vries R.P."/>
            <person name="Grigoriev I.V."/>
            <person name="Mortensen U.H."/>
            <person name="Andersen M.R."/>
            <person name="Baker S.E."/>
        </authorList>
    </citation>
    <scope>NUCLEOTIDE SEQUENCE [LARGE SCALE GENOMIC DNA]</scope>
    <source>
        <strain evidence="8 9">CBS 115572</strain>
    </source>
</reference>
<feature type="binding site" evidence="4">
    <location>
        <position position="173"/>
    </location>
    <ligand>
        <name>ATP</name>
        <dbReference type="ChEBI" id="CHEBI:30616"/>
    </ligand>
</feature>
<dbReference type="GO" id="GO:0005524">
    <property type="term" value="F:ATP binding"/>
    <property type="evidence" value="ECO:0007669"/>
    <property type="project" value="UniProtKB-UniRule"/>
</dbReference>
<keyword evidence="8" id="KW-0418">Kinase</keyword>
<dbReference type="Gene3D" id="2.60.200.20">
    <property type="match status" value="1"/>
</dbReference>
<dbReference type="STRING" id="1450535.A0A317WYI6"/>
<dbReference type="SUPFAM" id="SSF56112">
    <property type="entry name" value="Protein kinase-like (PK-like)"/>
    <property type="match status" value="1"/>
</dbReference>
<keyword evidence="2 4" id="KW-0547">Nucleotide-binding</keyword>
<evidence type="ECO:0000256" key="3">
    <source>
        <dbReference type="ARBA" id="ARBA00022840"/>
    </source>
</evidence>
<dbReference type="PROSITE" id="PS50006">
    <property type="entry name" value="FHA_DOMAIN"/>
    <property type="match status" value="1"/>
</dbReference>
<dbReference type="PANTHER" id="PTHR24347">
    <property type="entry name" value="SERINE/THREONINE-PROTEIN KINASE"/>
    <property type="match status" value="1"/>
</dbReference>
<dbReference type="InterPro" id="IPR000719">
    <property type="entry name" value="Prot_kinase_dom"/>
</dbReference>
<dbReference type="Proteomes" id="UP000246702">
    <property type="component" value="Unassembled WGS sequence"/>
</dbReference>
<protein>
    <submittedName>
        <fullName evidence="8">Serine/threonine protein kinase</fullName>
    </submittedName>
</protein>
<sequence length="601" mass="67753">MSQAQLPYFVGTLSEWNPETQQESNPLAIFHHQKIYVGRDPKKCQYVVNHIDVSRRHLHIYTVMFDEENLGQIPPLVYAKDISQNGTFWNTYSMADKGGFLLGHGDILELASGYFLRFTDPEQTQENVDPVRAQEMKILGSTYCITPRKLGSGAYGQVYMAYKKIDGQQLACKVIDLRPIRDQIVKEPWTIDDDDEEDPAVVRRSKIKELNLGKKAHCDNHQERLDKRLGGVNREATLLKDLCHPNIISVEKMIRTSFNVYLFQELVPGGDLFSYIQYKGGKLGNIDAAVIVRQILLALDYLHDRNIVHRDLKPDNILMTSLADGCRVVLSDFGCATHNPGRMSRVVGTFEYMAPEIHSASCGGYTEAVDIWSLGCVTAVLLTGSTSCGGSLEATGYVTELAEIGGFDKLETSLRRNNASYRAIDFIRRLLNFTPSERLTAKQGLDHEWFTNPAHLAEFESLYQRSIRDWSPCRPLEPFIVEITSLESFKDRKKEREAASIDSHLEKDSTASYRSSPEQMESSVETLRTWSTEKESSSTSSSSSSWEVNIHDVASPTLSDPNFPPSPSWHMVGESFSPSPENREEIIAWYQACSAHEVVDT</sequence>
<comment type="similarity">
    <text evidence="1">Belongs to the protein kinase superfamily. CAMK Ser/Thr protein kinase family. CHEK2 subfamily.</text>
</comment>
<feature type="compositionally biased region" description="Low complexity" evidence="5">
    <location>
        <begin position="537"/>
        <end position="546"/>
    </location>
</feature>
<dbReference type="Gene3D" id="3.30.200.20">
    <property type="entry name" value="Phosphorylase Kinase, domain 1"/>
    <property type="match status" value="1"/>
</dbReference>
<dbReference type="AlphaFoldDB" id="A0A317WYI6"/>
<proteinExistence type="inferred from homology"/>
<evidence type="ECO:0000256" key="4">
    <source>
        <dbReference type="PROSITE-ProRule" id="PRU10141"/>
    </source>
</evidence>
<comment type="caution">
    <text evidence="8">The sequence shown here is derived from an EMBL/GenBank/DDBJ whole genome shotgun (WGS) entry which is preliminary data.</text>
</comment>
<evidence type="ECO:0000256" key="1">
    <source>
        <dbReference type="ARBA" id="ARBA00005575"/>
    </source>
</evidence>
<evidence type="ECO:0000256" key="5">
    <source>
        <dbReference type="SAM" id="MobiDB-lite"/>
    </source>
</evidence>
<evidence type="ECO:0000313" key="9">
    <source>
        <dbReference type="Proteomes" id="UP000246702"/>
    </source>
</evidence>
<keyword evidence="8" id="KW-0723">Serine/threonine-protein kinase</keyword>